<dbReference type="AlphaFoldDB" id="A0A0A1ZEF5"/>
<dbReference type="EMBL" id="JNAH01000004">
    <property type="protein sequence ID" value="KGF87805.1"/>
    <property type="molecule type" value="Genomic_DNA"/>
</dbReference>
<organism evidence="1 2">
    <name type="scientific">Prochlorococcus marinus str. GP2</name>
    <dbReference type="NCBI Taxonomy" id="59925"/>
    <lineage>
        <taxon>Bacteria</taxon>
        <taxon>Bacillati</taxon>
        <taxon>Cyanobacteriota</taxon>
        <taxon>Cyanophyceae</taxon>
        <taxon>Synechococcales</taxon>
        <taxon>Prochlorococcaceae</taxon>
        <taxon>Prochlorococcus</taxon>
    </lineage>
</organism>
<reference evidence="2" key="1">
    <citation type="journal article" date="2014" name="Sci. Data">
        <title>Genomes of diverse isolates of the marine cyanobacterium Prochlorococcus.</title>
        <authorList>
            <person name="Biller S."/>
            <person name="Berube P."/>
            <person name="Thompson J."/>
            <person name="Kelly L."/>
            <person name="Roggensack S."/>
            <person name="Awad L."/>
            <person name="Roache-Johnson K."/>
            <person name="Ding H."/>
            <person name="Giovannoni S.J."/>
            <person name="Moore L.R."/>
            <person name="Chisholm S.W."/>
        </authorList>
    </citation>
    <scope>NUCLEOTIDE SEQUENCE [LARGE SCALE GENOMIC DNA]</scope>
    <source>
        <strain evidence="2">GP2</strain>
    </source>
</reference>
<sequence length="96" mass="11562">MEESQSITNTLLIEIDVLTNRIRNIRESLKTTQNKGLKERLYYENKNIFQRVNEIYRIAEFLNKTNSEKINFSNLLIEKTKRTIIENIYESNLFLF</sequence>
<name>A0A0A1ZEF5_PROMR</name>
<protein>
    <submittedName>
        <fullName evidence="1">Uncharacterized protein</fullName>
    </submittedName>
</protein>
<comment type="caution">
    <text evidence="1">The sequence shown here is derived from an EMBL/GenBank/DDBJ whole genome shotgun (WGS) entry which is preliminary data.</text>
</comment>
<dbReference type="Proteomes" id="UP000030598">
    <property type="component" value="Unassembled WGS sequence"/>
</dbReference>
<dbReference type="STRING" id="59925.EU91_0838"/>
<evidence type="ECO:0000313" key="1">
    <source>
        <dbReference type="EMBL" id="KGF87805.1"/>
    </source>
</evidence>
<dbReference type="OrthoDB" id="540881at2"/>
<proteinExistence type="predicted"/>
<dbReference type="eggNOG" id="ENOG503271Z">
    <property type="taxonomic scope" value="Bacteria"/>
</dbReference>
<dbReference type="RefSeq" id="WP_032524345.1">
    <property type="nucleotide sequence ID" value="NZ_CP138934.1"/>
</dbReference>
<accession>A0A0A1ZEF5</accession>
<evidence type="ECO:0000313" key="2">
    <source>
        <dbReference type="Proteomes" id="UP000030598"/>
    </source>
</evidence>
<gene>
    <name evidence="1" type="ORF">EU91_0838</name>
</gene>